<organism evidence="6 7">
    <name type="scientific">Piromyces finnis</name>
    <dbReference type="NCBI Taxonomy" id="1754191"/>
    <lineage>
        <taxon>Eukaryota</taxon>
        <taxon>Fungi</taxon>
        <taxon>Fungi incertae sedis</taxon>
        <taxon>Chytridiomycota</taxon>
        <taxon>Chytridiomycota incertae sedis</taxon>
        <taxon>Neocallimastigomycetes</taxon>
        <taxon>Neocallimastigales</taxon>
        <taxon>Neocallimastigaceae</taxon>
        <taxon>Piromyces</taxon>
    </lineage>
</organism>
<feature type="repeat" description="ANK" evidence="3">
    <location>
        <begin position="739"/>
        <end position="771"/>
    </location>
</feature>
<feature type="repeat" description="ANK" evidence="3">
    <location>
        <begin position="162"/>
        <end position="194"/>
    </location>
</feature>
<dbReference type="PANTHER" id="PTHR24198:SF165">
    <property type="entry name" value="ANKYRIN REPEAT-CONTAINING PROTEIN-RELATED"/>
    <property type="match status" value="1"/>
</dbReference>
<feature type="repeat" description="ANK" evidence="3">
    <location>
        <begin position="1189"/>
        <end position="1221"/>
    </location>
</feature>
<accession>A0A1Y1VF61</accession>
<protein>
    <submittedName>
        <fullName evidence="6">Ankyrin</fullName>
    </submittedName>
</protein>
<feature type="repeat" description="ANK" evidence="3">
    <location>
        <begin position="1156"/>
        <end position="1188"/>
    </location>
</feature>
<keyword evidence="5" id="KW-0812">Transmembrane</keyword>
<feature type="repeat" description="ANK" evidence="3">
    <location>
        <begin position="195"/>
        <end position="227"/>
    </location>
</feature>
<feature type="region of interest" description="Disordered" evidence="4">
    <location>
        <begin position="985"/>
        <end position="1011"/>
    </location>
</feature>
<feature type="transmembrane region" description="Helical" evidence="5">
    <location>
        <begin position="12"/>
        <end position="32"/>
    </location>
</feature>
<proteinExistence type="predicted"/>
<dbReference type="PROSITE" id="PS50088">
    <property type="entry name" value="ANK_REPEAT"/>
    <property type="match status" value="12"/>
</dbReference>
<dbReference type="PROSITE" id="PS50297">
    <property type="entry name" value="ANK_REP_REGION"/>
    <property type="match status" value="9"/>
</dbReference>
<feature type="region of interest" description="Disordered" evidence="4">
    <location>
        <begin position="890"/>
        <end position="969"/>
    </location>
</feature>
<dbReference type="PANTHER" id="PTHR24198">
    <property type="entry name" value="ANKYRIN REPEAT AND PROTEIN KINASE DOMAIN-CONTAINING PROTEIN"/>
    <property type="match status" value="1"/>
</dbReference>
<feature type="repeat" description="ANK" evidence="3">
    <location>
        <begin position="1222"/>
        <end position="1254"/>
    </location>
</feature>
<dbReference type="PRINTS" id="PR01415">
    <property type="entry name" value="ANKYRIN"/>
</dbReference>
<feature type="repeat" description="ANK" evidence="3">
    <location>
        <begin position="95"/>
        <end position="128"/>
    </location>
</feature>
<dbReference type="EMBL" id="MCFH01000012">
    <property type="protein sequence ID" value="ORX53883.1"/>
    <property type="molecule type" value="Genomic_DNA"/>
</dbReference>
<evidence type="ECO:0000256" key="4">
    <source>
        <dbReference type="SAM" id="MobiDB-lite"/>
    </source>
</evidence>
<dbReference type="SMART" id="SM00248">
    <property type="entry name" value="ANK"/>
    <property type="match status" value="20"/>
</dbReference>
<feature type="repeat" description="ANK" evidence="3">
    <location>
        <begin position="671"/>
        <end position="704"/>
    </location>
</feature>
<reference evidence="6 7" key="1">
    <citation type="submission" date="2016-08" db="EMBL/GenBank/DDBJ databases">
        <title>Genomes of anaerobic fungi encode conserved fungal cellulosomes for biomass hydrolysis.</title>
        <authorList>
            <consortium name="DOE Joint Genome Institute"/>
            <person name="Haitjema C.H."/>
            <person name="Gilmore S.P."/>
            <person name="Henske J.K."/>
            <person name="Solomon K.V."/>
            <person name="De Groot R."/>
            <person name="Kuo A."/>
            <person name="Mondo S.J."/>
            <person name="Salamov A.A."/>
            <person name="Labutti K."/>
            <person name="Zhao Z."/>
            <person name="Chiniquy J."/>
            <person name="Barry K."/>
            <person name="Brewer H.M."/>
            <person name="Purvine S.O."/>
            <person name="Wright A.T."/>
            <person name="Boxma B."/>
            <person name="Van Alen T."/>
            <person name="Hackstein J.H."/>
            <person name="Baker S.E."/>
            <person name="Grigoriev I.V."/>
            <person name="O'Malley M.A."/>
        </authorList>
    </citation>
    <scope>NUCLEOTIDE SEQUENCE [LARGE SCALE GENOMIC DNA]</scope>
    <source>
        <strain evidence="7">finn</strain>
    </source>
</reference>
<dbReference type="Pfam" id="PF12796">
    <property type="entry name" value="Ank_2"/>
    <property type="match status" value="5"/>
</dbReference>
<comment type="caution">
    <text evidence="6">The sequence shown here is derived from an EMBL/GenBank/DDBJ whole genome shotgun (WGS) entry which is preliminary data.</text>
</comment>
<sequence length="1284" mass="144947">MNSFIMNMRKKLMVFGISILLCIYSVYIKFFGKDISKKTAKHSLKKGKNNAKKGPNNAISNGLKLFNLIDTLNSIKLLEKLLRINPTVVDKKDKNGNTPLMLSIIHNKNENVIEKIISYTSDFNIKNNNGDNCLMLAIANGNEKLVDLILQYNVNVNARNNQDESPLFLAIEKKQYNIVASLLNKNININYKNKKGKTPMEMALANEDMDLIKLLIENGATTLVKDANDEYIIFQLIEHPELFKKVIEIESNSPNKKNLILTLRNKQGDSLLMEFCRRGYIKLAKFMIKNKVDLNFVNQGESALTIAIREGQLDMVKLLLTCRSINIHHLTNDDKNPLRIAIENQNLPIVETLINYGGRLLLITENENLLKKVISIGNVNILNRLLDININVDVKFGVEKNTPLIYAIKKYLKKHHIDTSEEDDFNLSNLYSNDSFPEDDSVSTVSSNSSTTLAASKNSSITDNNYYSRIFTNIDQENDDTIIPLYVSDSDNTLSDHEENFEDKASIHSCSFAENELILPTNDRHQRSFSGASTSSIDDKISKRRNIINTDIPVINHRVSFDKVYRVKDESINVDNCYYDIIRGLLRKKAKVNLSNEYKDTALILACRYGLRNIVELLLKESSENALDIDVNSVDRYGNTALHNACKKNYTSIVRLLLAQESINVNIPNYNGNTALMLAVYENNVEIIHELLKCKGININPLNVQLETPLIAACRMNNFKIAKILLENEAIINKRYDLNGETALFHAVRNNNRKLASLLLDYEASISFKNKNGKSPLTIAKEYKYKNIVSLFYIYIKNQNTLKTKGSTLSLNENLIREEENKNVPHKAAAHSRHASINIASTTSSDLTTSSLINELKNTTSTINNAITKKANHTKNSSVTFSKPLVHSLVPPVNSKHTRQDSISSDGSVNKNSRKINGDLKHQRSRSNSLDYPVKMTSKPNLKKGNQPSPKIKSSEEEKSKSSSDEASIEATTELLLMKAKEKVQSINGSASTTTGKTVKNSKSQSSIKGEAKSDEYLKPLKTACYNQNDEDVLEFYKGLVQEKGNIYKLPEELFEQIKNLKDEGERAAITEKIKEFNKTREVTSTASSIDMFVFTLLYFSDNANAIETMLQYGLNPNMQNNAYYTLLILACKKNQPKSALVLLDYNADPNYQNKYDETALILACKKGMLKVIEKLIQCHANVNLRNDKGETALIMACWKKNIEIVKLLLETDVDVNMKNNLEESPLYLSCLQNSVDIAEMLLKRGADVNAANNKNETPIMIARQYDNKKMIDLLLKYGAKEEN</sequence>
<feature type="repeat" description="ANK" evidence="3">
    <location>
        <begin position="1255"/>
        <end position="1284"/>
    </location>
</feature>
<dbReference type="STRING" id="1754191.A0A1Y1VF61"/>
<feature type="repeat" description="ANK" evidence="3">
    <location>
        <begin position="299"/>
        <end position="320"/>
    </location>
</feature>
<keyword evidence="7" id="KW-1185">Reference proteome</keyword>
<evidence type="ECO:0000313" key="6">
    <source>
        <dbReference type="EMBL" id="ORX53883.1"/>
    </source>
</evidence>
<dbReference type="Proteomes" id="UP000193719">
    <property type="component" value="Unassembled WGS sequence"/>
</dbReference>
<evidence type="ECO:0000256" key="3">
    <source>
        <dbReference type="PROSITE-ProRule" id="PRU00023"/>
    </source>
</evidence>
<dbReference type="InterPro" id="IPR002110">
    <property type="entry name" value="Ankyrin_rpt"/>
</dbReference>
<evidence type="ECO:0000256" key="2">
    <source>
        <dbReference type="ARBA" id="ARBA00023043"/>
    </source>
</evidence>
<gene>
    <name evidence="6" type="ORF">BCR36DRAFT_582102</name>
</gene>
<keyword evidence="1" id="KW-0677">Repeat</keyword>
<evidence type="ECO:0000256" key="1">
    <source>
        <dbReference type="ARBA" id="ARBA00022737"/>
    </source>
</evidence>
<feature type="repeat" description="ANK" evidence="3">
    <location>
        <begin position="637"/>
        <end position="658"/>
    </location>
</feature>
<name>A0A1Y1VF61_9FUNG</name>
<feature type="repeat" description="ANK" evidence="3">
    <location>
        <begin position="129"/>
        <end position="161"/>
    </location>
</feature>
<keyword evidence="5" id="KW-1133">Transmembrane helix</keyword>
<dbReference type="Gene3D" id="1.25.40.20">
    <property type="entry name" value="Ankyrin repeat-containing domain"/>
    <property type="match status" value="5"/>
</dbReference>
<reference evidence="6 7" key="2">
    <citation type="submission" date="2016-08" db="EMBL/GenBank/DDBJ databases">
        <title>Pervasive Adenine N6-methylation of Active Genes in Fungi.</title>
        <authorList>
            <consortium name="DOE Joint Genome Institute"/>
            <person name="Mondo S.J."/>
            <person name="Dannebaum R.O."/>
            <person name="Kuo R.C."/>
            <person name="Labutti K."/>
            <person name="Haridas S."/>
            <person name="Kuo A."/>
            <person name="Salamov A."/>
            <person name="Ahrendt S.R."/>
            <person name="Lipzen A."/>
            <person name="Sullivan W."/>
            <person name="Andreopoulos W.B."/>
            <person name="Clum A."/>
            <person name="Lindquist E."/>
            <person name="Daum C."/>
            <person name="Ramamoorthy G.K."/>
            <person name="Gryganskyi A."/>
            <person name="Culley D."/>
            <person name="Magnuson J.K."/>
            <person name="James T.Y."/>
            <person name="O'Malley M.A."/>
            <person name="Stajich J.E."/>
            <person name="Spatafora J.W."/>
            <person name="Visel A."/>
            <person name="Grigoriev I.V."/>
        </authorList>
    </citation>
    <scope>NUCLEOTIDE SEQUENCE [LARGE SCALE GENOMIC DNA]</scope>
    <source>
        <strain evidence="7">finn</strain>
    </source>
</reference>
<dbReference type="SUPFAM" id="SSF48403">
    <property type="entry name" value="Ankyrin repeat"/>
    <property type="match status" value="3"/>
</dbReference>
<keyword evidence="5" id="KW-0472">Membrane</keyword>
<feature type="compositionally biased region" description="Polar residues" evidence="4">
    <location>
        <begin position="938"/>
        <end position="947"/>
    </location>
</feature>
<keyword evidence="2 3" id="KW-0040">ANK repeat</keyword>
<feature type="compositionally biased region" description="Polar residues" evidence="4">
    <location>
        <begin position="985"/>
        <end position="1008"/>
    </location>
</feature>
<dbReference type="InterPro" id="IPR036770">
    <property type="entry name" value="Ankyrin_rpt-contain_sf"/>
</dbReference>
<evidence type="ECO:0000313" key="7">
    <source>
        <dbReference type="Proteomes" id="UP000193719"/>
    </source>
</evidence>
<feature type="compositionally biased region" description="Polar residues" evidence="4">
    <location>
        <begin position="901"/>
        <end position="911"/>
    </location>
</feature>
<dbReference type="OrthoDB" id="7464126at2759"/>
<feature type="compositionally biased region" description="Basic and acidic residues" evidence="4">
    <location>
        <begin position="953"/>
        <end position="964"/>
    </location>
</feature>
<dbReference type="Pfam" id="PF13637">
    <property type="entry name" value="Ank_4"/>
    <property type="match status" value="2"/>
</dbReference>
<evidence type="ECO:0000256" key="5">
    <source>
        <dbReference type="SAM" id="Phobius"/>
    </source>
</evidence>